<accession>A0ABS6I4J6</accession>
<organism evidence="1 2">
    <name type="scientific">Paenarthrobacter aromaticivorans</name>
    <dbReference type="NCBI Taxonomy" id="2849150"/>
    <lineage>
        <taxon>Bacteria</taxon>
        <taxon>Bacillati</taxon>
        <taxon>Actinomycetota</taxon>
        <taxon>Actinomycetes</taxon>
        <taxon>Micrococcales</taxon>
        <taxon>Micrococcaceae</taxon>
        <taxon>Paenarthrobacter</taxon>
    </lineage>
</organism>
<evidence type="ECO:0000313" key="1">
    <source>
        <dbReference type="EMBL" id="MBU8866641.1"/>
    </source>
</evidence>
<keyword evidence="2" id="KW-1185">Reference proteome</keyword>
<dbReference type="EMBL" id="JAHOPC010000005">
    <property type="protein sequence ID" value="MBU8866641.1"/>
    <property type="molecule type" value="Genomic_DNA"/>
</dbReference>
<dbReference type="Proteomes" id="UP000824166">
    <property type="component" value="Unassembled WGS sequence"/>
</dbReference>
<gene>
    <name evidence="1" type="ORF">KSW38_10110</name>
</gene>
<dbReference type="RefSeq" id="WP_216924793.1">
    <property type="nucleotide sequence ID" value="NZ_JAHOPC010000005.1"/>
</dbReference>
<evidence type="ECO:0000313" key="2">
    <source>
        <dbReference type="Proteomes" id="UP000824166"/>
    </source>
</evidence>
<protein>
    <submittedName>
        <fullName evidence="1">Uncharacterized protein</fullName>
    </submittedName>
</protein>
<proteinExistence type="predicted"/>
<name>A0ABS6I4J6_9MICC</name>
<comment type="caution">
    <text evidence="1">The sequence shown here is derived from an EMBL/GenBank/DDBJ whole genome shotgun (WGS) entry which is preliminary data.</text>
</comment>
<sequence length="175" mass="19589">MNENRALSLREAIELERPGALSASREALLDRWHSLPPDKGTALRLAFIEWCSCSEPDFLTGLPDYDTSLFPELAAYLTSPSEIDTTVRFVLGWMSKTFPWCCGCGPTPWESVGKKLWSEFETSGDLDLSEFSDDSEYGVYFTHIYASLSRSGRLTLVTRAPLKVPRRAPLISQSS</sequence>
<reference evidence="1 2" key="1">
    <citation type="submission" date="2021-06" db="EMBL/GenBank/DDBJ databases">
        <authorList>
            <person name="Jeong J.W."/>
        </authorList>
    </citation>
    <scope>NUCLEOTIDE SEQUENCE [LARGE SCALE GENOMIC DNA]</scope>
    <source>
        <strain evidence="1 2">MMS21-TAE1-1</strain>
    </source>
</reference>